<evidence type="ECO:0000259" key="1">
    <source>
        <dbReference type="Pfam" id="PF00156"/>
    </source>
</evidence>
<keyword evidence="2" id="KW-0328">Glycosyltransferase</keyword>
<dbReference type="Pfam" id="PF00156">
    <property type="entry name" value="Pribosyltran"/>
    <property type="match status" value="1"/>
</dbReference>
<gene>
    <name evidence="2" type="ORF">GCM10023322_41500</name>
</gene>
<organism evidence="2 3">
    <name type="scientific">Rugosimonospora acidiphila</name>
    <dbReference type="NCBI Taxonomy" id="556531"/>
    <lineage>
        <taxon>Bacteria</taxon>
        <taxon>Bacillati</taxon>
        <taxon>Actinomycetota</taxon>
        <taxon>Actinomycetes</taxon>
        <taxon>Micromonosporales</taxon>
        <taxon>Micromonosporaceae</taxon>
        <taxon>Rugosimonospora</taxon>
    </lineage>
</organism>
<dbReference type="Gene3D" id="3.30.1310.20">
    <property type="entry name" value="PRTase-like"/>
    <property type="match status" value="1"/>
</dbReference>
<dbReference type="EMBL" id="BAABJQ010000012">
    <property type="protein sequence ID" value="GAA5189181.1"/>
    <property type="molecule type" value="Genomic_DNA"/>
</dbReference>
<dbReference type="SUPFAM" id="SSF53271">
    <property type="entry name" value="PRTase-like"/>
    <property type="match status" value="1"/>
</dbReference>
<evidence type="ECO:0000313" key="3">
    <source>
        <dbReference type="Proteomes" id="UP001501570"/>
    </source>
</evidence>
<keyword evidence="3" id="KW-1185">Reference proteome</keyword>
<dbReference type="CDD" id="cd06223">
    <property type="entry name" value="PRTases_typeI"/>
    <property type="match status" value="1"/>
</dbReference>
<feature type="domain" description="Phosphoribosyltransferase" evidence="1">
    <location>
        <begin position="20"/>
        <end position="162"/>
    </location>
</feature>
<dbReference type="Gene3D" id="3.40.50.2020">
    <property type="match status" value="1"/>
</dbReference>
<proteinExistence type="predicted"/>
<protein>
    <submittedName>
        <fullName evidence="2">Phosphoribosyltransferase</fullName>
    </submittedName>
</protein>
<dbReference type="InterPro" id="IPR029057">
    <property type="entry name" value="PRTase-like"/>
</dbReference>
<comment type="caution">
    <text evidence="2">The sequence shown here is derived from an EMBL/GenBank/DDBJ whole genome shotgun (WGS) entry which is preliminary data.</text>
</comment>
<dbReference type="GO" id="GO:0016757">
    <property type="term" value="F:glycosyltransferase activity"/>
    <property type="evidence" value="ECO:0007669"/>
    <property type="project" value="UniProtKB-KW"/>
</dbReference>
<name>A0ABP9RYK0_9ACTN</name>
<dbReference type="RefSeq" id="WP_345631867.1">
    <property type="nucleotide sequence ID" value="NZ_BAABJQ010000012.1"/>
</dbReference>
<keyword evidence="2" id="KW-0808">Transferase</keyword>
<accession>A0ABP9RYK0</accession>
<dbReference type="Proteomes" id="UP001501570">
    <property type="component" value="Unassembled WGS sequence"/>
</dbReference>
<dbReference type="InterPro" id="IPR000836">
    <property type="entry name" value="PRTase_dom"/>
</dbReference>
<sequence>MRAFRDRERAGDLLGRTLSGYADRSDVTVLGLVRGGVPVAARVSQALGAPLDVLVVRKLGVPWSPEVAFGALGPGGVRVLNPGVPERIGVDEVDAVVAYEQAELTRRELRYRADRPPLDLLGRVAIVVDDGLATGATAAAAATVVRQLGAARTVLAAPVGAPEAIAWLSRLADEVCCPLVPEDFGAVSRFYRSFEQVTDDEVVELLH</sequence>
<reference evidence="3" key="1">
    <citation type="journal article" date="2019" name="Int. J. Syst. Evol. Microbiol.">
        <title>The Global Catalogue of Microorganisms (GCM) 10K type strain sequencing project: providing services to taxonomists for standard genome sequencing and annotation.</title>
        <authorList>
            <consortium name="The Broad Institute Genomics Platform"/>
            <consortium name="The Broad Institute Genome Sequencing Center for Infectious Disease"/>
            <person name="Wu L."/>
            <person name="Ma J."/>
        </authorList>
    </citation>
    <scope>NUCLEOTIDE SEQUENCE [LARGE SCALE GENOMIC DNA]</scope>
    <source>
        <strain evidence="3">JCM 18304</strain>
    </source>
</reference>
<evidence type="ECO:0000313" key="2">
    <source>
        <dbReference type="EMBL" id="GAA5189181.1"/>
    </source>
</evidence>